<feature type="transmembrane region" description="Helical" evidence="6">
    <location>
        <begin position="20"/>
        <end position="41"/>
    </location>
</feature>
<feature type="domain" description="ABC3 transporter permease C-terminal" evidence="7">
    <location>
        <begin position="254"/>
        <end position="362"/>
    </location>
</feature>
<evidence type="ECO:0000256" key="5">
    <source>
        <dbReference type="ARBA" id="ARBA00023136"/>
    </source>
</evidence>
<comment type="caution">
    <text evidence="8">The sequence shown here is derived from an EMBL/GenBank/DDBJ whole genome shotgun (WGS) entry which is preliminary data.</text>
</comment>
<dbReference type="EMBL" id="LYXE01000123">
    <property type="protein sequence ID" value="PDV97790.1"/>
    <property type="molecule type" value="Genomic_DNA"/>
</dbReference>
<evidence type="ECO:0000313" key="9">
    <source>
        <dbReference type="Proteomes" id="UP000220922"/>
    </source>
</evidence>
<organism evidence="8 9">
    <name type="scientific">Candidatus Chloroploca asiatica</name>
    <dbReference type="NCBI Taxonomy" id="1506545"/>
    <lineage>
        <taxon>Bacteria</taxon>
        <taxon>Bacillati</taxon>
        <taxon>Chloroflexota</taxon>
        <taxon>Chloroflexia</taxon>
        <taxon>Chloroflexales</taxon>
        <taxon>Chloroflexineae</taxon>
        <taxon>Oscillochloridaceae</taxon>
        <taxon>Candidatus Chloroploca</taxon>
    </lineage>
</organism>
<dbReference type="Proteomes" id="UP000220922">
    <property type="component" value="Unassembled WGS sequence"/>
</dbReference>
<keyword evidence="4 6" id="KW-1133">Transmembrane helix</keyword>
<dbReference type="Pfam" id="PF02687">
    <property type="entry name" value="FtsX"/>
    <property type="match status" value="2"/>
</dbReference>
<feature type="transmembrane region" description="Helical" evidence="6">
    <location>
        <begin position="298"/>
        <end position="321"/>
    </location>
</feature>
<evidence type="ECO:0000313" key="8">
    <source>
        <dbReference type="EMBL" id="PDV97790.1"/>
    </source>
</evidence>
<feature type="transmembrane region" description="Helical" evidence="6">
    <location>
        <begin position="341"/>
        <end position="361"/>
    </location>
</feature>
<evidence type="ECO:0000256" key="1">
    <source>
        <dbReference type="ARBA" id="ARBA00004651"/>
    </source>
</evidence>
<evidence type="ECO:0000259" key="7">
    <source>
        <dbReference type="Pfam" id="PF02687"/>
    </source>
</evidence>
<protein>
    <submittedName>
        <fullName evidence="8">ABC transporter permease</fullName>
    </submittedName>
</protein>
<feature type="transmembrane region" description="Helical" evidence="6">
    <location>
        <begin position="645"/>
        <end position="666"/>
    </location>
</feature>
<comment type="subcellular location">
    <subcellularLocation>
        <location evidence="1">Cell membrane</location>
        <topology evidence="1">Multi-pass membrane protein</topology>
    </subcellularLocation>
</comment>
<evidence type="ECO:0000256" key="6">
    <source>
        <dbReference type="SAM" id="Phobius"/>
    </source>
</evidence>
<evidence type="ECO:0000256" key="3">
    <source>
        <dbReference type="ARBA" id="ARBA00022692"/>
    </source>
</evidence>
<keyword evidence="9" id="KW-1185">Reference proteome</keyword>
<name>A0A2H3L6A1_9CHLR</name>
<dbReference type="PANTHER" id="PTHR30287">
    <property type="entry name" value="MEMBRANE COMPONENT OF PREDICTED ABC SUPERFAMILY METABOLITE UPTAKE TRANSPORTER"/>
    <property type="match status" value="1"/>
</dbReference>
<feature type="transmembrane region" description="Helical" evidence="6">
    <location>
        <begin position="247"/>
        <end position="271"/>
    </location>
</feature>
<gene>
    <name evidence="8" type="ORF">A9Q02_17535</name>
</gene>
<dbReference type="InterPro" id="IPR003838">
    <property type="entry name" value="ABC3_permease_C"/>
</dbReference>
<feature type="transmembrane region" description="Helical" evidence="6">
    <location>
        <begin position="739"/>
        <end position="759"/>
    </location>
</feature>
<proteinExistence type="predicted"/>
<keyword evidence="2" id="KW-1003">Cell membrane</keyword>
<feature type="transmembrane region" description="Helical" evidence="6">
    <location>
        <begin position="686"/>
        <end position="708"/>
    </location>
</feature>
<keyword evidence="3 6" id="KW-0812">Transmembrane</keyword>
<feature type="transmembrane region" description="Helical" evidence="6">
    <location>
        <begin position="417"/>
        <end position="435"/>
    </location>
</feature>
<reference evidence="8 9" key="1">
    <citation type="submission" date="2016-05" db="EMBL/GenBank/DDBJ databases">
        <authorList>
            <person name="Lavstsen T."/>
            <person name="Jespersen J.S."/>
        </authorList>
    </citation>
    <scope>NUCLEOTIDE SEQUENCE [LARGE SCALE GENOMIC DNA]</scope>
    <source>
        <strain evidence="8 9">B7-9</strain>
    </source>
</reference>
<feature type="transmembrane region" description="Helical" evidence="6">
    <location>
        <begin position="715"/>
        <end position="733"/>
    </location>
</feature>
<dbReference type="AlphaFoldDB" id="A0A2H3L6A1"/>
<dbReference type="PANTHER" id="PTHR30287:SF2">
    <property type="entry name" value="BLL1001 PROTEIN"/>
    <property type="match status" value="1"/>
</dbReference>
<evidence type="ECO:0000256" key="2">
    <source>
        <dbReference type="ARBA" id="ARBA00022475"/>
    </source>
</evidence>
<sequence>MYYRAIYNDIVKNKAITLTTMLFVAVAAMLVTLAAILMINLSGAIDALMTRAQTPHFMQMHAGTLDMGRLTAFAEQHEAVAAFQVVEFLNLDGAQMVFPGGSLARSVQDNGFVVQNEQFDFLLDLDGEIIQVADGELYVPVNYLQDGTTVLGERVEVAGKPFIVAGFLRDAQMNSLLSSSKRFLVSQHDFAALEPFGSMEYLIEFRLHDLDNLGAFEAAYTAAGLEANGPTLTYPLYRMLNGLSDGMMIAVLLLVSALVVAVAFLCIRFTLLAKIEDDYREIGVMKAIGLRVADIKRIYLATYAGIAAVGSLLGFALSFLFQGVLLEQMRLSFGESGRASLALLVGAISVLLVFLSIIAYVNGVLGRFHHISPGEAIRFGIAQETSSGGQRFHLSMNKVLDTNVLLGLQDVLARKKLYATMLAVLVLAAFIIIVPQNLANTIAAKSFSTYMGVGNSDLRFDLQQTDQIDAKAAAIATALAHDSDIAAFVVLTTQTFSARLEDGSEERIKVELGDHTIFPLAYAAGRAPLAENEIALSVMHANEMGKNVGDSLTLRIAGHEQNLTVCGIYSDVTNGGKTAKAIFTDPSADIMWSVISAELVDATLLDAKLVDYAGRFTFAKVSDLDEFIAQTYGATISGIGKAASAAIGIALTIALLITLLFMRMLVAKDRYAIAVMKAFGFTNTDIQVQYIARAACVLVVGIVLGTILANTLGEALAGAVIASFGAASFTFVINPLFAYLLSPLLLTVVTLAATIVGTFDAGRISIAEHIKE</sequence>
<dbReference type="GO" id="GO:0005886">
    <property type="term" value="C:plasma membrane"/>
    <property type="evidence" value="ECO:0007669"/>
    <property type="project" value="UniProtKB-SubCell"/>
</dbReference>
<dbReference type="OrthoDB" id="9766372at2"/>
<feature type="domain" description="ABC3 transporter permease C-terminal" evidence="7">
    <location>
        <begin position="646"/>
        <end position="761"/>
    </location>
</feature>
<evidence type="ECO:0000256" key="4">
    <source>
        <dbReference type="ARBA" id="ARBA00022989"/>
    </source>
</evidence>
<keyword evidence="5 6" id="KW-0472">Membrane</keyword>
<accession>A0A2H3L6A1</accession>
<dbReference type="InterPro" id="IPR038766">
    <property type="entry name" value="Membrane_comp_ABC_pdt"/>
</dbReference>